<reference evidence="3 4" key="1">
    <citation type="submission" date="2023-07" db="EMBL/GenBank/DDBJ databases">
        <title>Closed genome sequence of Methanimicrococcus sp. Es2.</title>
        <authorList>
            <person name="Protasov E."/>
            <person name="Platt K."/>
            <person name="Reeh H."/>
            <person name="Poehlein A."/>
            <person name="Daniel R."/>
            <person name="Brune A."/>
        </authorList>
    </citation>
    <scope>NUCLEOTIDE SEQUENCE [LARGE SCALE GENOMIC DNA]</scope>
    <source>
        <strain evidence="3 4">Es2</strain>
    </source>
</reference>
<feature type="compositionally biased region" description="Gly residues" evidence="1">
    <location>
        <begin position="566"/>
        <end position="578"/>
    </location>
</feature>
<dbReference type="GeneID" id="85197867"/>
<proteinExistence type="predicted"/>
<keyword evidence="2" id="KW-1133">Transmembrane helix</keyword>
<dbReference type="RefSeq" id="WP_316559165.1">
    <property type="nucleotide sequence ID" value="NZ_CP131062.1"/>
</dbReference>
<evidence type="ECO:0000313" key="4">
    <source>
        <dbReference type="Proteomes" id="UP001302662"/>
    </source>
</evidence>
<evidence type="ECO:0000313" key="3">
    <source>
        <dbReference type="EMBL" id="WNY29178.1"/>
    </source>
</evidence>
<evidence type="ECO:0000256" key="1">
    <source>
        <dbReference type="SAM" id="MobiDB-lite"/>
    </source>
</evidence>
<keyword evidence="2" id="KW-0812">Transmembrane</keyword>
<dbReference type="EMBL" id="CP131062">
    <property type="protein sequence ID" value="WNY29178.1"/>
    <property type="molecule type" value="Genomic_DNA"/>
</dbReference>
<evidence type="ECO:0008006" key="5">
    <source>
        <dbReference type="Google" id="ProtNLM"/>
    </source>
</evidence>
<feature type="compositionally biased region" description="Low complexity" evidence="1">
    <location>
        <begin position="603"/>
        <end position="618"/>
    </location>
</feature>
<dbReference type="Proteomes" id="UP001302662">
    <property type="component" value="Chromosome"/>
</dbReference>
<sequence>MKKQNEKLLIAAAVFLSILLICGTAAALEGSGTSTDPYNISDTADLIELAGIIQTQAGDDYYIYCVQTQDITFDDPEILDASKYPDFAGKYLAEYTAENEPADKMSNFQLIGTSTKPFKGEYDGNGKTISNLYFRQWEVRKGNNYLIGVGLFGYTENAKIKDLRIEDSHIFGSQKVGSIVGYASNTEVINCSSNVSIDILNFECGGLVGTQSGGKIEKSFFDGEITPVTNKFIGGDEYVSAVNKTGGIAGNQISGGIIKECYSAAKMHVQDATAVGGITGELGDGTISDCYAVCDMEGGLGTGGIAGGTFMKGEIKNCYTVGTTGYEIGEGVGGIVSCMIIFNSVNLENNMNLLKEIKSTDAYLISYGNRNNEWADNNYAWENTIRTKRTNGRGTDGTEVTSRQVWSTFPNQAWDGWDTGIWKLNIYDDYRLPVFVWQTEEFQEDASYLRAELPEIINLEILESNEDSVLLGFEVNWKTEEPTKDDWKTELFYGTSGAGIFAATPITADYDDDSGKYTATVLNPDADSETSQTYYAWGTATHKTEGIFINGSSIEFKFEADQPGGNENGGGSGGGTGGATVVDKEDGGGGNEPEKPTEIPDENNPGDNNSDGNNSGGNVPEDVKPEQVPNMIWILLIDLIAVAVFLIVWVIENNQDEGDDEK</sequence>
<feature type="compositionally biased region" description="Basic and acidic residues" evidence="1">
    <location>
        <begin position="582"/>
        <end position="598"/>
    </location>
</feature>
<keyword evidence="4" id="KW-1185">Reference proteome</keyword>
<dbReference type="KEGG" id="mees:MmiEs2_14010"/>
<evidence type="ECO:0000256" key="2">
    <source>
        <dbReference type="SAM" id="Phobius"/>
    </source>
</evidence>
<protein>
    <recommendedName>
        <fullName evidence="5">GLUG domain-containing protein</fullName>
    </recommendedName>
</protein>
<organism evidence="3 4">
    <name type="scientific">Methanimicrococcus stummii</name>
    <dbReference type="NCBI Taxonomy" id="3028294"/>
    <lineage>
        <taxon>Archaea</taxon>
        <taxon>Methanobacteriati</taxon>
        <taxon>Methanobacteriota</taxon>
        <taxon>Stenosarchaea group</taxon>
        <taxon>Methanomicrobia</taxon>
        <taxon>Methanosarcinales</taxon>
        <taxon>Methanosarcinaceae</taxon>
        <taxon>Methanimicrococcus</taxon>
    </lineage>
</organism>
<feature type="region of interest" description="Disordered" evidence="1">
    <location>
        <begin position="558"/>
        <end position="623"/>
    </location>
</feature>
<keyword evidence="2" id="KW-0472">Membrane</keyword>
<accession>A0AA96VC41</accession>
<gene>
    <name evidence="3" type="ORF">MmiEs2_14010</name>
</gene>
<dbReference type="Gene3D" id="2.160.20.110">
    <property type="match status" value="1"/>
</dbReference>
<name>A0AA96VC41_9EURY</name>
<dbReference type="AlphaFoldDB" id="A0AA96VC41"/>
<feature type="transmembrane region" description="Helical" evidence="2">
    <location>
        <begin position="631"/>
        <end position="651"/>
    </location>
</feature>